<dbReference type="PANTHER" id="PTHR39184:SF1">
    <property type="entry name" value="PBSX PHAGE TERMINASE LARGE SUBUNIT"/>
    <property type="match status" value="1"/>
</dbReference>
<sequence>MNFQEPRKKRKVNIADLIAPSFDDVFFDAEEHRHTFYMLAGGRGSTKSSFIGIRVPLLLMEHPQCHAVILRKVGNTIKNSVLSQIVWGLEQLGVLDRFRVKMSPPEITYKKTGQKILFFGLDDPAKVKSIKLPFGYIGMVWFEELDQFSGMEEIRNVLQSLLRGGSTYWVFGTYNPPKSRNNWVNEEILVDDPDRLVHHSTYLTVPENWLGPQFLAEAEKLKARNEIAYRHEYLGEVTGTGGAVFENVEDLQMNDALVGNFDRLYFGLDFGFAVDPLAFVAMYYDSKREDLYIFDELYQQKMTNNQAAKRIASRIRGGRILADSAEPKSIAEMAELGIRISGARKGPDSIDFGMKWLQNRAHIYIDKRRCPNTYREFVTYEYERNKDGQFVSAYPDANNHSIDAVRYGLSEIMTRDKIVTKRINF</sequence>
<dbReference type="InterPro" id="IPR035412">
    <property type="entry name" value="Terminase_L_N"/>
</dbReference>
<dbReference type="Proteomes" id="UP001605989">
    <property type="component" value="Unassembled WGS sequence"/>
</dbReference>
<gene>
    <name evidence="3" type="ORF">ACGTZG_12280</name>
</gene>
<dbReference type="Gene3D" id="3.40.50.300">
    <property type="entry name" value="P-loop containing nucleotide triphosphate hydrolases"/>
    <property type="match status" value="1"/>
</dbReference>
<dbReference type="InterPro" id="IPR035413">
    <property type="entry name" value="Terminase_L_C"/>
</dbReference>
<accession>A0ABW7DRF8</accession>
<feature type="domain" description="Phage terminase large subunit N-terminal" evidence="1">
    <location>
        <begin position="34"/>
        <end position="236"/>
    </location>
</feature>
<dbReference type="Pfam" id="PF04466">
    <property type="entry name" value="Terminase_3"/>
    <property type="match status" value="1"/>
</dbReference>
<dbReference type="RefSeq" id="WP_257536647.1">
    <property type="nucleotide sequence ID" value="NZ_CP011940.1"/>
</dbReference>
<evidence type="ECO:0000313" key="4">
    <source>
        <dbReference type="Proteomes" id="UP001605989"/>
    </source>
</evidence>
<name>A0ABW7DRF8_9FIRM</name>
<proteinExistence type="predicted"/>
<dbReference type="Pfam" id="PF17288">
    <property type="entry name" value="Terminase_3C"/>
    <property type="match status" value="1"/>
</dbReference>
<dbReference type="EMBL" id="JBIEKR010000012">
    <property type="protein sequence ID" value="MFG6273961.1"/>
    <property type="molecule type" value="Genomic_DNA"/>
</dbReference>
<organism evidence="3 4">
    <name type="scientific">Megasphaera hexanoica</name>
    <dbReference type="NCBI Taxonomy" id="1675036"/>
    <lineage>
        <taxon>Bacteria</taxon>
        <taxon>Bacillati</taxon>
        <taxon>Bacillota</taxon>
        <taxon>Negativicutes</taxon>
        <taxon>Veillonellales</taxon>
        <taxon>Veillonellaceae</taxon>
        <taxon>Megasphaera</taxon>
    </lineage>
</organism>
<dbReference type="InterPro" id="IPR052380">
    <property type="entry name" value="Viral_DNA_packaging_terminase"/>
</dbReference>
<protein>
    <submittedName>
        <fullName evidence="3">PBSX family phage terminase large subunit</fullName>
    </submittedName>
</protein>
<reference evidence="3 4" key="1">
    <citation type="submission" date="2024-10" db="EMBL/GenBank/DDBJ databases">
        <authorList>
            <person name="Sang B.-I."/>
            <person name="Prabhaharan D."/>
        </authorList>
    </citation>
    <scope>NUCLEOTIDE SEQUENCE [LARGE SCALE GENOMIC DNA]</scope>
    <source>
        <strain evidence="3 4">MH</strain>
    </source>
</reference>
<dbReference type="Gene3D" id="3.30.420.280">
    <property type="match status" value="1"/>
</dbReference>
<dbReference type="InterPro" id="IPR006437">
    <property type="entry name" value="Phage_terminase_lsu"/>
</dbReference>
<evidence type="ECO:0000313" key="3">
    <source>
        <dbReference type="EMBL" id="MFG6273961.1"/>
    </source>
</evidence>
<dbReference type="PANTHER" id="PTHR39184">
    <property type="match status" value="1"/>
</dbReference>
<keyword evidence="4" id="KW-1185">Reference proteome</keyword>
<comment type="caution">
    <text evidence="3">The sequence shown here is derived from an EMBL/GenBank/DDBJ whole genome shotgun (WGS) entry which is preliminary data.</text>
</comment>
<evidence type="ECO:0000259" key="1">
    <source>
        <dbReference type="Pfam" id="PF04466"/>
    </source>
</evidence>
<dbReference type="NCBIfam" id="TIGR01547">
    <property type="entry name" value="phage_term_2"/>
    <property type="match status" value="1"/>
</dbReference>
<dbReference type="InterPro" id="IPR027417">
    <property type="entry name" value="P-loop_NTPase"/>
</dbReference>
<feature type="domain" description="Phage terminase large subunit C-terminal" evidence="2">
    <location>
        <begin position="269"/>
        <end position="410"/>
    </location>
</feature>
<evidence type="ECO:0000259" key="2">
    <source>
        <dbReference type="Pfam" id="PF17288"/>
    </source>
</evidence>